<accession>A0A194XWH3</accession>
<dbReference type="Proteomes" id="UP000070700">
    <property type="component" value="Unassembled WGS sequence"/>
</dbReference>
<proteinExistence type="predicted"/>
<gene>
    <name evidence="1" type="ORF">LY89DRAFT_11368</name>
</gene>
<dbReference type="InParanoid" id="A0A194XWH3"/>
<sequence length="172" mass="19728">MRQTLALISYWQKPTRKSPDAVQLVKAAFLVSGRFLVIARDCCTELEMDTEETRLRAGGLGRRNSSDEAEDWVLVCRTAQRSEARKYCPERSWCLFFGKWRWSCYGQACERAACPWRARVWRENPYDGILDTVLVQTSSFLGSRAKSIGFVLTAEGNGRRCCAVKYVSYCNR</sequence>
<reference evidence="1 2" key="1">
    <citation type="submission" date="2015-10" db="EMBL/GenBank/DDBJ databases">
        <title>Full genome of DAOMC 229536 Phialocephala scopiformis, a fungal endophyte of spruce producing the potent anti-insectan compound rugulosin.</title>
        <authorList>
            <consortium name="DOE Joint Genome Institute"/>
            <person name="Walker A.K."/>
            <person name="Frasz S.L."/>
            <person name="Seifert K.A."/>
            <person name="Miller J.D."/>
            <person name="Mondo S.J."/>
            <person name="Labutti K."/>
            <person name="Lipzen A."/>
            <person name="Dockter R."/>
            <person name="Kennedy M."/>
            <person name="Grigoriev I.V."/>
            <person name="Spatafora J.W."/>
        </authorList>
    </citation>
    <scope>NUCLEOTIDE SEQUENCE [LARGE SCALE GENOMIC DNA]</scope>
    <source>
        <strain evidence="1 2">CBS 120377</strain>
    </source>
</reference>
<organism evidence="1 2">
    <name type="scientific">Mollisia scopiformis</name>
    <name type="common">Conifer needle endophyte fungus</name>
    <name type="synonym">Phialocephala scopiformis</name>
    <dbReference type="NCBI Taxonomy" id="149040"/>
    <lineage>
        <taxon>Eukaryota</taxon>
        <taxon>Fungi</taxon>
        <taxon>Dikarya</taxon>
        <taxon>Ascomycota</taxon>
        <taxon>Pezizomycotina</taxon>
        <taxon>Leotiomycetes</taxon>
        <taxon>Helotiales</taxon>
        <taxon>Mollisiaceae</taxon>
        <taxon>Mollisia</taxon>
    </lineage>
</organism>
<dbReference type="GeneID" id="28814818"/>
<dbReference type="AlphaFoldDB" id="A0A194XWH3"/>
<dbReference type="RefSeq" id="XP_018078432.1">
    <property type="nucleotide sequence ID" value="XM_018205092.1"/>
</dbReference>
<dbReference type="KEGG" id="psco:LY89DRAFT_11368"/>
<protein>
    <submittedName>
        <fullName evidence="1">Uncharacterized protein</fullName>
    </submittedName>
</protein>
<dbReference type="EMBL" id="KQ947404">
    <property type="protein sequence ID" value="KUJ24077.1"/>
    <property type="molecule type" value="Genomic_DNA"/>
</dbReference>
<evidence type="ECO:0000313" key="2">
    <source>
        <dbReference type="Proteomes" id="UP000070700"/>
    </source>
</evidence>
<keyword evidence="2" id="KW-1185">Reference proteome</keyword>
<evidence type="ECO:0000313" key="1">
    <source>
        <dbReference type="EMBL" id="KUJ24077.1"/>
    </source>
</evidence>
<name>A0A194XWH3_MOLSC</name>